<evidence type="ECO:0000256" key="8">
    <source>
        <dbReference type="ARBA" id="ARBA00022989"/>
    </source>
</evidence>
<dbReference type="FunFam" id="1.20.1280.290:FF:000001">
    <property type="entry name" value="Bidirectional sugar transporter SWEET"/>
    <property type="match status" value="1"/>
</dbReference>
<keyword evidence="13" id="KW-1185">Reference proteome</keyword>
<dbReference type="GO" id="GO:0008515">
    <property type="term" value="F:sucrose transmembrane transporter activity"/>
    <property type="evidence" value="ECO:0007669"/>
    <property type="project" value="UniProtKB-ARBA"/>
</dbReference>
<feature type="transmembrane region" description="Helical" evidence="10">
    <location>
        <begin position="100"/>
        <end position="120"/>
    </location>
</feature>
<keyword evidence="6 10" id="KW-0812">Transmembrane</keyword>
<organism evidence="12 13">
    <name type="scientific">Parasponia andersonii</name>
    <name type="common">Sponia andersonii</name>
    <dbReference type="NCBI Taxonomy" id="3476"/>
    <lineage>
        <taxon>Eukaryota</taxon>
        <taxon>Viridiplantae</taxon>
        <taxon>Streptophyta</taxon>
        <taxon>Embryophyta</taxon>
        <taxon>Tracheophyta</taxon>
        <taxon>Spermatophyta</taxon>
        <taxon>Magnoliopsida</taxon>
        <taxon>eudicotyledons</taxon>
        <taxon>Gunneridae</taxon>
        <taxon>Pentapetalae</taxon>
        <taxon>rosids</taxon>
        <taxon>fabids</taxon>
        <taxon>Rosales</taxon>
        <taxon>Cannabaceae</taxon>
        <taxon>Parasponia</taxon>
    </lineage>
</organism>
<comment type="subcellular location">
    <subcellularLocation>
        <location evidence="1 10">Cell membrane</location>
        <topology evidence="1 10">Multi-pass membrane protein</topology>
    </subcellularLocation>
</comment>
<sequence length="297" mass="33474">MYPWTFTFGILGNIISVLVYLAPVTTFYRVYRKKSTEGFHSVPYLVALFSSMLWLYYAVLKQNAMLLITINSFGCVIETIYITMYIAYAPGYARKLTIKLFGFMNVAVFTLILLITKFAVKSPYQVQVLGWICVAISVSVFAAPLSIVAQVIRTRSVEFMPFTLSFFLTLSAVMWFTYGLFLKDICIAVPNVLGFGLGLLQMLLYAIYKNCEKVMDDDEEKKLPHDQVKNIVILSTLATCEVHPVDADTGDQVTNITKDAINNKENNNADHDQKTEDQVEKTMEANSGDDHDISPPQ</sequence>
<evidence type="ECO:0000256" key="9">
    <source>
        <dbReference type="ARBA" id="ARBA00023136"/>
    </source>
</evidence>
<feature type="transmembrane region" description="Helical" evidence="10">
    <location>
        <begin position="65"/>
        <end position="88"/>
    </location>
</feature>
<dbReference type="STRING" id="3476.A0A2P5BSU2"/>
<evidence type="ECO:0000313" key="13">
    <source>
        <dbReference type="Proteomes" id="UP000237105"/>
    </source>
</evidence>
<dbReference type="GO" id="GO:0005886">
    <property type="term" value="C:plasma membrane"/>
    <property type="evidence" value="ECO:0007669"/>
    <property type="project" value="UniProtKB-SubCell"/>
</dbReference>
<dbReference type="GO" id="GO:0051119">
    <property type="term" value="F:sugar transmembrane transporter activity"/>
    <property type="evidence" value="ECO:0007669"/>
    <property type="project" value="InterPro"/>
</dbReference>
<feature type="transmembrane region" description="Helical" evidence="10">
    <location>
        <begin position="187"/>
        <end position="208"/>
    </location>
</feature>
<protein>
    <recommendedName>
        <fullName evidence="10">Bidirectional sugar transporter SWEET</fullName>
    </recommendedName>
</protein>
<dbReference type="InterPro" id="IPR004316">
    <property type="entry name" value="SWEET_rpt"/>
</dbReference>
<feature type="compositionally biased region" description="Basic and acidic residues" evidence="11">
    <location>
        <begin position="267"/>
        <end position="297"/>
    </location>
</feature>
<keyword evidence="7" id="KW-0677">Repeat</keyword>
<dbReference type="PANTHER" id="PTHR10791">
    <property type="entry name" value="RAG1-ACTIVATING PROTEIN 1"/>
    <property type="match status" value="1"/>
</dbReference>
<feature type="transmembrane region" description="Helical" evidence="10">
    <location>
        <begin position="42"/>
        <end position="59"/>
    </location>
</feature>
<feature type="transmembrane region" description="Helical" evidence="10">
    <location>
        <begin position="126"/>
        <end position="147"/>
    </location>
</feature>
<dbReference type="OrthoDB" id="409725at2759"/>
<keyword evidence="3 10" id="KW-0813">Transport</keyword>
<accession>A0A2P5BSU2</accession>
<evidence type="ECO:0000256" key="1">
    <source>
        <dbReference type="ARBA" id="ARBA00004651"/>
    </source>
</evidence>
<gene>
    <name evidence="12" type="ORF">PanWU01x14_212920</name>
</gene>
<dbReference type="Proteomes" id="UP000237105">
    <property type="component" value="Unassembled WGS sequence"/>
</dbReference>
<evidence type="ECO:0000256" key="4">
    <source>
        <dbReference type="ARBA" id="ARBA00022475"/>
    </source>
</evidence>
<keyword evidence="4" id="KW-1003">Cell membrane</keyword>
<feature type="transmembrane region" description="Helical" evidence="10">
    <location>
        <begin position="6"/>
        <end position="30"/>
    </location>
</feature>
<evidence type="ECO:0000256" key="11">
    <source>
        <dbReference type="SAM" id="MobiDB-lite"/>
    </source>
</evidence>
<name>A0A2P5BSU2_PARAD</name>
<feature type="transmembrane region" description="Helical" evidence="10">
    <location>
        <begin position="159"/>
        <end position="181"/>
    </location>
</feature>
<dbReference type="PANTHER" id="PTHR10791:SF222">
    <property type="entry name" value="BIDIRECTIONAL SUGAR TRANSPORTER SWEET15"/>
    <property type="match status" value="1"/>
</dbReference>
<dbReference type="FunFam" id="1.20.1280.290:FF:000003">
    <property type="entry name" value="Bidirectional sugar transporter SWEET"/>
    <property type="match status" value="1"/>
</dbReference>
<keyword evidence="5 10" id="KW-0762">Sugar transport</keyword>
<evidence type="ECO:0000256" key="7">
    <source>
        <dbReference type="ARBA" id="ARBA00022737"/>
    </source>
</evidence>
<reference evidence="13" key="1">
    <citation type="submission" date="2016-06" db="EMBL/GenBank/DDBJ databases">
        <title>Parallel loss of symbiosis genes in relatives of nitrogen-fixing non-legume Parasponia.</title>
        <authorList>
            <person name="Van Velzen R."/>
            <person name="Holmer R."/>
            <person name="Bu F."/>
            <person name="Rutten L."/>
            <person name="Van Zeijl A."/>
            <person name="Liu W."/>
            <person name="Santuari L."/>
            <person name="Cao Q."/>
            <person name="Sharma T."/>
            <person name="Shen D."/>
            <person name="Roswanjaya Y."/>
            <person name="Wardhani T."/>
            <person name="Kalhor M.S."/>
            <person name="Jansen J."/>
            <person name="Van den Hoogen J."/>
            <person name="Gungor B."/>
            <person name="Hartog M."/>
            <person name="Hontelez J."/>
            <person name="Verver J."/>
            <person name="Yang W.-C."/>
            <person name="Schijlen E."/>
            <person name="Repin R."/>
            <person name="Schilthuizen M."/>
            <person name="Schranz E."/>
            <person name="Heidstra R."/>
            <person name="Miyata K."/>
            <person name="Fedorova E."/>
            <person name="Kohlen W."/>
            <person name="Bisseling T."/>
            <person name="Smit S."/>
            <person name="Geurts R."/>
        </authorList>
    </citation>
    <scope>NUCLEOTIDE SEQUENCE [LARGE SCALE GENOMIC DNA]</scope>
    <source>
        <strain evidence="13">cv. WU1-14</strain>
    </source>
</reference>
<comment type="function">
    <text evidence="10">Mediates both low-affinity uptake and efflux of sugar across the membrane.</text>
</comment>
<keyword evidence="8 10" id="KW-1133">Transmembrane helix</keyword>
<comment type="caution">
    <text evidence="12">The sequence shown here is derived from an EMBL/GenBank/DDBJ whole genome shotgun (WGS) entry which is preliminary data.</text>
</comment>
<dbReference type="Gene3D" id="1.20.1280.290">
    <property type="match status" value="2"/>
</dbReference>
<evidence type="ECO:0000256" key="2">
    <source>
        <dbReference type="ARBA" id="ARBA00007809"/>
    </source>
</evidence>
<keyword evidence="9 10" id="KW-0472">Membrane</keyword>
<comment type="similarity">
    <text evidence="2 10">Belongs to the SWEET sugar transporter family.</text>
</comment>
<feature type="region of interest" description="Disordered" evidence="11">
    <location>
        <begin position="260"/>
        <end position="297"/>
    </location>
</feature>
<evidence type="ECO:0000256" key="6">
    <source>
        <dbReference type="ARBA" id="ARBA00022692"/>
    </source>
</evidence>
<dbReference type="AlphaFoldDB" id="A0A2P5BSU2"/>
<dbReference type="EMBL" id="JXTB01000227">
    <property type="protein sequence ID" value="PON51879.1"/>
    <property type="molecule type" value="Genomic_DNA"/>
</dbReference>
<evidence type="ECO:0000256" key="5">
    <source>
        <dbReference type="ARBA" id="ARBA00022597"/>
    </source>
</evidence>
<evidence type="ECO:0000256" key="3">
    <source>
        <dbReference type="ARBA" id="ARBA00022448"/>
    </source>
</evidence>
<dbReference type="InterPro" id="IPR047664">
    <property type="entry name" value="SWEET"/>
</dbReference>
<dbReference type="Pfam" id="PF03083">
    <property type="entry name" value="MtN3_slv"/>
    <property type="match status" value="2"/>
</dbReference>
<evidence type="ECO:0000256" key="10">
    <source>
        <dbReference type="RuleBase" id="RU910715"/>
    </source>
</evidence>
<proteinExistence type="inferred from homology"/>
<evidence type="ECO:0000313" key="12">
    <source>
        <dbReference type="EMBL" id="PON51879.1"/>
    </source>
</evidence>